<sequence length="260" mass="28946">MGRGRCDGNRGAKTTTTTYDVQMPSLTQNQLNDYWRLKDYVTGYTFCPSLHFDSLFNLHSHPSTTLLATGECPLRHPRPPFTSSLCHSLAPASPPLPPLTNSSHSALFRRPRLRLQPTRLYPIVFTGKTFPASNASSLASSSASASCPSSPPALPHQRFSSVPTDLEPLRLFFQEFLCVDFDMLVFPNTLVERVHGQRPVGFILLQLASLLPLDLYGDSVARNMFHILLAFQVNKGNFLASTEHKEIDFNKVLDISKTVK</sequence>
<accession>A0AAP0EEV8</accession>
<dbReference type="EMBL" id="JBBNAF010000013">
    <property type="protein sequence ID" value="KAK9087564.1"/>
    <property type="molecule type" value="Genomic_DNA"/>
</dbReference>
<protein>
    <submittedName>
        <fullName evidence="1">Uncharacterized protein</fullName>
    </submittedName>
</protein>
<organism evidence="1 2">
    <name type="scientific">Stephania yunnanensis</name>
    <dbReference type="NCBI Taxonomy" id="152371"/>
    <lineage>
        <taxon>Eukaryota</taxon>
        <taxon>Viridiplantae</taxon>
        <taxon>Streptophyta</taxon>
        <taxon>Embryophyta</taxon>
        <taxon>Tracheophyta</taxon>
        <taxon>Spermatophyta</taxon>
        <taxon>Magnoliopsida</taxon>
        <taxon>Ranunculales</taxon>
        <taxon>Menispermaceae</taxon>
        <taxon>Menispermoideae</taxon>
        <taxon>Cissampelideae</taxon>
        <taxon>Stephania</taxon>
    </lineage>
</organism>
<dbReference type="AlphaFoldDB" id="A0AAP0EEV8"/>
<dbReference type="Proteomes" id="UP001420932">
    <property type="component" value="Unassembled WGS sequence"/>
</dbReference>
<evidence type="ECO:0000313" key="1">
    <source>
        <dbReference type="EMBL" id="KAK9087564.1"/>
    </source>
</evidence>
<keyword evidence="2" id="KW-1185">Reference proteome</keyword>
<name>A0AAP0EEV8_9MAGN</name>
<reference evidence="1 2" key="1">
    <citation type="submission" date="2024-01" db="EMBL/GenBank/DDBJ databases">
        <title>Genome assemblies of Stephania.</title>
        <authorList>
            <person name="Yang L."/>
        </authorList>
    </citation>
    <scope>NUCLEOTIDE SEQUENCE [LARGE SCALE GENOMIC DNA]</scope>
    <source>
        <strain evidence="1">YNDBR</strain>
        <tissue evidence="1">Leaf</tissue>
    </source>
</reference>
<evidence type="ECO:0000313" key="2">
    <source>
        <dbReference type="Proteomes" id="UP001420932"/>
    </source>
</evidence>
<proteinExistence type="predicted"/>
<gene>
    <name evidence="1" type="ORF">Syun_029958</name>
</gene>
<comment type="caution">
    <text evidence="1">The sequence shown here is derived from an EMBL/GenBank/DDBJ whole genome shotgun (WGS) entry which is preliminary data.</text>
</comment>